<dbReference type="PANTHER" id="PTHR35936:SF25">
    <property type="entry name" value="ABC TRANSPORTER SUBSTRATE-BINDING PROTEIN"/>
    <property type="match status" value="1"/>
</dbReference>
<dbReference type="Pfam" id="PF00497">
    <property type="entry name" value="SBP_bac_3"/>
    <property type="match status" value="1"/>
</dbReference>
<proteinExistence type="predicted"/>
<dbReference type="AlphaFoldDB" id="A0A255YVL6"/>
<comment type="caution">
    <text evidence="3">The sequence shown here is derived from an EMBL/GenBank/DDBJ whole genome shotgun (WGS) entry which is preliminary data.</text>
</comment>
<accession>A0A255YVL6</accession>
<keyword evidence="1" id="KW-0732">Signal</keyword>
<gene>
    <name evidence="3" type="ORF">CHU95_16895</name>
</gene>
<dbReference type="SUPFAM" id="SSF53850">
    <property type="entry name" value="Periplasmic binding protein-like II"/>
    <property type="match status" value="1"/>
</dbReference>
<dbReference type="PANTHER" id="PTHR35936">
    <property type="entry name" value="MEMBRANE-BOUND LYTIC MUREIN TRANSGLYCOSYLASE F"/>
    <property type="match status" value="1"/>
</dbReference>
<dbReference type="Proteomes" id="UP000216998">
    <property type="component" value="Unassembled WGS sequence"/>
</dbReference>
<dbReference type="InterPro" id="IPR001638">
    <property type="entry name" value="Solute-binding_3/MltF_N"/>
</dbReference>
<organism evidence="3 4">
    <name type="scientific">Niveispirillum lacus</name>
    <dbReference type="NCBI Taxonomy" id="1981099"/>
    <lineage>
        <taxon>Bacteria</taxon>
        <taxon>Pseudomonadati</taxon>
        <taxon>Pseudomonadota</taxon>
        <taxon>Alphaproteobacteria</taxon>
        <taxon>Rhodospirillales</taxon>
        <taxon>Azospirillaceae</taxon>
        <taxon>Niveispirillum</taxon>
    </lineage>
</organism>
<keyword evidence="4" id="KW-1185">Reference proteome</keyword>
<dbReference type="SMART" id="SM00062">
    <property type="entry name" value="PBPb"/>
    <property type="match status" value="1"/>
</dbReference>
<feature type="domain" description="Solute-binding protein family 3/N-terminal" evidence="2">
    <location>
        <begin position="34"/>
        <end position="263"/>
    </location>
</feature>
<dbReference type="EMBL" id="NOXU01000031">
    <property type="protein sequence ID" value="OYQ32470.1"/>
    <property type="molecule type" value="Genomic_DNA"/>
</dbReference>
<evidence type="ECO:0000313" key="4">
    <source>
        <dbReference type="Proteomes" id="UP000216998"/>
    </source>
</evidence>
<dbReference type="Gene3D" id="3.40.190.10">
    <property type="entry name" value="Periplasmic binding protein-like II"/>
    <property type="match status" value="2"/>
</dbReference>
<evidence type="ECO:0000259" key="2">
    <source>
        <dbReference type="SMART" id="SM00062"/>
    </source>
</evidence>
<dbReference type="RefSeq" id="WP_094457507.1">
    <property type="nucleotide sequence ID" value="NZ_NOXU01000031.1"/>
</dbReference>
<name>A0A255YVL6_9PROT</name>
<reference evidence="3 4" key="1">
    <citation type="submission" date="2017-07" db="EMBL/GenBank/DDBJ databases">
        <title>Niveispirillum cyanobacteriorum sp. nov., isolated from cyanobacterial aggregates in a eutrophic lake.</title>
        <authorList>
            <person name="Cai H."/>
        </authorList>
    </citation>
    <scope>NUCLEOTIDE SEQUENCE [LARGE SCALE GENOMIC DNA]</scope>
    <source>
        <strain evidence="4">TH1-14</strain>
    </source>
</reference>
<sequence length="264" mass="28329">MNVSIRLFLAALAVVFVLAGAVAPVRGEGASACILRFAWTEFPPYQTLGADGKPSGIDVDLVNEIGRRMPCAIQWELAPRPRAVLLVQEGKVDAVVGVARTAERDTFGIYSPPVREGRNVLIVRKGATSRFAYDSLTALAGSAFRLGVVSGSRYSQEFEDLTRSGALADNVIPVQNGESAMAMLMRDRIDGFLDGHRTALSRAAQLGLADEIEVHPMFVSEHKAYVLFSRAAAVDPALITQFNAVLLGMQADGTLARIMTSYGS</sequence>
<evidence type="ECO:0000256" key="1">
    <source>
        <dbReference type="ARBA" id="ARBA00022729"/>
    </source>
</evidence>
<dbReference type="OrthoDB" id="7857781at2"/>
<evidence type="ECO:0000313" key="3">
    <source>
        <dbReference type="EMBL" id="OYQ32470.1"/>
    </source>
</evidence>
<protein>
    <recommendedName>
        <fullName evidence="2">Solute-binding protein family 3/N-terminal domain-containing protein</fullName>
    </recommendedName>
</protein>